<sequence length="495" mass="54232">RPKMNWSSQLYRKLNGVLCIYKPPHVSPRQCVNALCSKLCDSLNDGPPDLRSLSQVAGPAFVPARVPLHSGRPLSDWCSGVQLVGLGRRGIIACELLSAGIRNNTRPPTPHWQPKAAAFTAPPVYAMRLVAWDPPGFELEFHVPARDARLPARAGCPTSAPITELLPKAECEAVVGDEELPEAVLTAAETPAPSNKKQRRKKSRAAVETNFISMATASPVATAAAAVAPAPTEALLSISTIKNHRRQFYGSESRLKRIRKFCPSSQCRQSGKMRPAVPGEKFFTASVSSIDREFAPKPPFRLPPSWIPIDHTSGLTMYLHKPTKVVTLARSAKCCVAEDSPLLPLLPPPPPKTLTPRKAKSLRRRTGNDSDDADKDKKKKNDGSSVNNGIQLPQVLPPQASAAVAAQPKTPRAIVASNARRRSLLLLLLRQLHRLCCQQQQQKQQQHRLAIRSNHLRLHSRILPTPSRPGVRDTLTANLILVNSDTGRRERLINP</sequence>
<evidence type="ECO:0000313" key="3">
    <source>
        <dbReference type="WBParaSite" id="maker-unitig_22415-snap-gene-0.2-mRNA-1"/>
    </source>
</evidence>
<accession>A0A1I8F6E5</accession>
<keyword evidence="2" id="KW-1185">Reference proteome</keyword>
<organism evidence="2 3">
    <name type="scientific">Macrostomum lignano</name>
    <dbReference type="NCBI Taxonomy" id="282301"/>
    <lineage>
        <taxon>Eukaryota</taxon>
        <taxon>Metazoa</taxon>
        <taxon>Spiralia</taxon>
        <taxon>Lophotrochozoa</taxon>
        <taxon>Platyhelminthes</taxon>
        <taxon>Rhabditophora</taxon>
        <taxon>Macrostomorpha</taxon>
        <taxon>Macrostomida</taxon>
        <taxon>Macrostomidae</taxon>
        <taxon>Macrostomum</taxon>
    </lineage>
</organism>
<name>A0A1I8F6E5_9PLAT</name>
<feature type="region of interest" description="Disordered" evidence="1">
    <location>
        <begin position="340"/>
        <end position="402"/>
    </location>
</feature>
<dbReference type="Proteomes" id="UP000095280">
    <property type="component" value="Unplaced"/>
</dbReference>
<evidence type="ECO:0000313" key="2">
    <source>
        <dbReference type="Proteomes" id="UP000095280"/>
    </source>
</evidence>
<dbReference type="WBParaSite" id="maker-unitig_22415-snap-gene-0.2-mRNA-1">
    <property type="protein sequence ID" value="maker-unitig_22415-snap-gene-0.2-mRNA-1"/>
    <property type="gene ID" value="maker-unitig_22415-snap-gene-0.2"/>
</dbReference>
<protein>
    <submittedName>
        <fullName evidence="3">DUF4708 domain-containing protein</fullName>
    </submittedName>
</protein>
<dbReference type="AlphaFoldDB" id="A0A1I8F6E5"/>
<evidence type="ECO:0000256" key="1">
    <source>
        <dbReference type="SAM" id="MobiDB-lite"/>
    </source>
</evidence>
<proteinExistence type="predicted"/>
<feature type="compositionally biased region" description="Basic residues" evidence="1">
    <location>
        <begin position="355"/>
        <end position="365"/>
    </location>
</feature>
<feature type="compositionally biased region" description="Low complexity" evidence="1">
    <location>
        <begin position="383"/>
        <end position="402"/>
    </location>
</feature>
<reference evidence="3" key="1">
    <citation type="submission" date="2016-11" db="UniProtKB">
        <authorList>
            <consortium name="WormBaseParasite"/>
        </authorList>
    </citation>
    <scope>IDENTIFICATION</scope>
</reference>
<feature type="compositionally biased region" description="Pro residues" evidence="1">
    <location>
        <begin position="344"/>
        <end position="353"/>
    </location>
</feature>